<evidence type="ECO:0000313" key="1">
    <source>
        <dbReference type="EMBL" id="GAI31559.1"/>
    </source>
</evidence>
<accession>X1PL20</accession>
<sequence length="115" mass="12031">NKIAPGETVKLRLYKNDVTPDEDTVVGGLTEADTAGYAAISLAKADWTIASVGDVTTAAQPQKTFTLTGAGTHYGYYITDEAGTGLLWAERFSDAPHTLPSGGGTEKITVKLIGE</sequence>
<proteinExistence type="predicted"/>
<dbReference type="AlphaFoldDB" id="X1PL20"/>
<gene>
    <name evidence="1" type="ORF">S06H3_32817</name>
</gene>
<reference evidence="1" key="1">
    <citation type="journal article" date="2014" name="Front. Microbiol.">
        <title>High frequency of phylogenetically diverse reductive dehalogenase-homologous genes in deep subseafloor sedimentary metagenomes.</title>
        <authorList>
            <person name="Kawai M."/>
            <person name="Futagami T."/>
            <person name="Toyoda A."/>
            <person name="Takaki Y."/>
            <person name="Nishi S."/>
            <person name="Hori S."/>
            <person name="Arai W."/>
            <person name="Tsubouchi T."/>
            <person name="Morono Y."/>
            <person name="Uchiyama I."/>
            <person name="Ito T."/>
            <person name="Fujiyama A."/>
            <person name="Inagaki F."/>
            <person name="Takami H."/>
        </authorList>
    </citation>
    <scope>NUCLEOTIDE SEQUENCE</scope>
    <source>
        <strain evidence="1">Expedition CK06-06</strain>
    </source>
</reference>
<organism evidence="1">
    <name type="scientific">marine sediment metagenome</name>
    <dbReference type="NCBI Taxonomy" id="412755"/>
    <lineage>
        <taxon>unclassified sequences</taxon>
        <taxon>metagenomes</taxon>
        <taxon>ecological metagenomes</taxon>
    </lineage>
</organism>
<feature type="non-terminal residue" evidence="1">
    <location>
        <position position="1"/>
    </location>
</feature>
<dbReference type="EMBL" id="BARV01019536">
    <property type="protein sequence ID" value="GAI31559.1"/>
    <property type="molecule type" value="Genomic_DNA"/>
</dbReference>
<protein>
    <submittedName>
        <fullName evidence="1">Uncharacterized protein</fullName>
    </submittedName>
</protein>
<comment type="caution">
    <text evidence="1">The sequence shown here is derived from an EMBL/GenBank/DDBJ whole genome shotgun (WGS) entry which is preliminary data.</text>
</comment>
<name>X1PL20_9ZZZZ</name>